<sequence>MKKRFLIPTIIFIFVFLASAIGYFWWNENNSSVSDSKEVAYITIPKGKSASWIGQKLYDEGLIKSQLAFKIYVQFFGKQKNINAGQFKLSPNMSLQEVIETLQGGPLELWITIPEGKRREEIVEIFIDSLEKTEDKAVIFRQEFLDLSKDKEGFLFPDTYLFPPEATASQVINKLTQTFDNKTQDLEDSISKTDYTLNQLITMASIVERETKTDAERPIVAGILWKRLETPGWYLQADATLQYAVANLKLKTQNAKVDNWWPILTKDDLEVDSPYNSYKYKSLPPTPIANPGLSSIKAVFNPQESDYWFYIHDSQGIIHYAKTLSEHNANVRKYLGK</sequence>
<dbReference type="InterPro" id="IPR003770">
    <property type="entry name" value="MLTG-like"/>
</dbReference>
<gene>
    <name evidence="7" type="primary">mltG</name>
    <name evidence="8" type="ORF">A2Z22_02365</name>
</gene>
<keyword evidence="4 7" id="KW-0472">Membrane</keyword>
<dbReference type="PANTHER" id="PTHR30518:SF2">
    <property type="entry name" value="ENDOLYTIC MUREIN TRANSGLYCOSYLASE"/>
    <property type="match status" value="1"/>
</dbReference>
<evidence type="ECO:0000256" key="5">
    <source>
        <dbReference type="ARBA" id="ARBA00023239"/>
    </source>
</evidence>
<name>A0A1F7XB43_9BACT</name>
<dbReference type="Gene3D" id="3.30.1490.480">
    <property type="entry name" value="Endolytic murein transglycosylase"/>
    <property type="match status" value="1"/>
</dbReference>
<evidence type="ECO:0000256" key="1">
    <source>
        <dbReference type="ARBA" id="ARBA00022475"/>
    </source>
</evidence>
<dbReference type="EMBL" id="MGFS01000015">
    <property type="protein sequence ID" value="OGM11618.1"/>
    <property type="molecule type" value="Genomic_DNA"/>
</dbReference>
<accession>A0A1F7XB43</accession>
<keyword evidence="5 7" id="KW-0456">Lyase</keyword>
<evidence type="ECO:0000256" key="2">
    <source>
        <dbReference type="ARBA" id="ARBA00022692"/>
    </source>
</evidence>
<evidence type="ECO:0000256" key="3">
    <source>
        <dbReference type="ARBA" id="ARBA00022989"/>
    </source>
</evidence>
<dbReference type="CDD" id="cd08010">
    <property type="entry name" value="MltG_like"/>
    <property type="match status" value="1"/>
</dbReference>
<comment type="similarity">
    <text evidence="7">Belongs to the transglycosylase MltG family.</text>
</comment>
<evidence type="ECO:0000256" key="6">
    <source>
        <dbReference type="ARBA" id="ARBA00023316"/>
    </source>
</evidence>
<dbReference type="AlphaFoldDB" id="A0A1F7XB43"/>
<proteinExistence type="inferred from homology"/>
<dbReference type="EC" id="4.2.2.29" evidence="7"/>
<dbReference type="NCBIfam" id="TIGR00247">
    <property type="entry name" value="endolytic transglycosylase MltG"/>
    <property type="match status" value="1"/>
</dbReference>
<evidence type="ECO:0000313" key="8">
    <source>
        <dbReference type="EMBL" id="OGM11618.1"/>
    </source>
</evidence>
<dbReference type="HAMAP" id="MF_02065">
    <property type="entry name" value="MltG"/>
    <property type="match status" value="1"/>
</dbReference>
<keyword evidence="2 7" id="KW-0812">Transmembrane</keyword>
<organism evidence="8 9">
    <name type="scientific">Candidatus Woesebacteria bacterium RBG_16_34_12</name>
    <dbReference type="NCBI Taxonomy" id="1802480"/>
    <lineage>
        <taxon>Bacteria</taxon>
        <taxon>Candidatus Woeseibacteriota</taxon>
    </lineage>
</organism>
<reference evidence="8 9" key="1">
    <citation type="journal article" date="2016" name="Nat. Commun.">
        <title>Thousands of microbial genomes shed light on interconnected biogeochemical processes in an aquifer system.</title>
        <authorList>
            <person name="Anantharaman K."/>
            <person name="Brown C.T."/>
            <person name="Hug L.A."/>
            <person name="Sharon I."/>
            <person name="Castelle C.J."/>
            <person name="Probst A.J."/>
            <person name="Thomas B.C."/>
            <person name="Singh A."/>
            <person name="Wilkins M.J."/>
            <person name="Karaoz U."/>
            <person name="Brodie E.L."/>
            <person name="Williams K.H."/>
            <person name="Hubbard S.S."/>
            <person name="Banfield J.F."/>
        </authorList>
    </citation>
    <scope>NUCLEOTIDE SEQUENCE [LARGE SCALE GENOMIC DNA]</scope>
</reference>
<feature type="transmembrane region" description="Helical" evidence="7">
    <location>
        <begin position="5"/>
        <end position="26"/>
    </location>
</feature>
<keyword evidence="3 7" id="KW-1133">Transmembrane helix</keyword>
<dbReference type="PANTHER" id="PTHR30518">
    <property type="entry name" value="ENDOLYTIC MUREIN TRANSGLYCOSYLASE"/>
    <property type="match status" value="1"/>
</dbReference>
<dbReference type="Pfam" id="PF02618">
    <property type="entry name" value="YceG"/>
    <property type="match status" value="1"/>
</dbReference>
<comment type="subcellular location">
    <subcellularLocation>
        <location evidence="7">Cell membrane</location>
        <topology evidence="7">Single-pass membrane protein</topology>
    </subcellularLocation>
</comment>
<evidence type="ECO:0000313" key="9">
    <source>
        <dbReference type="Proteomes" id="UP000177053"/>
    </source>
</evidence>
<feature type="site" description="Important for catalytic activity" evidence="7">
    <location>
        <position position="210"/>
    </location>
</feature>
<dbReference type="Proteomes" id="UP000177053">
    <property type="component" value="Unassembled WGS sequence"/>
</dbReference>
<evidence type="ECO:0000256" key="7">
    <source>
        <dbReference type="HAMAP-Rule" id="MF_02065"/>
    </source>
</evidence>
<evidence type="ECO:0000256" key="4">
    <source>
        <dbReference type="ARBA" id="ARBA00023136"/>
    </source>
</evidence>
<dbReference type="GO" id="GO:0071555">
    <property type="term" value="P:cell wall organization"/>
    <property type="evidence" value="ECO:0007669"/>
    <property type="project" value="UniProtKB-KW"/>
</dbReference>
<comment type="catalytic activity">
    <reaction evidence="7">
        <text>a peptidoglycan chain = a peptidoglycan chain with N-acetyl-1,6-anhydromuramyl-[peptide] at the reducing end + a peptidoglycan chain with N-acetylglucosamine at the non-reducing end.</text>
        <dbReference type="EC" id="4.2.2.29"/>
    </reaction>
</comment>
<comment type="caution">
    <text evidence="8">The sequence shown here is derived from an EMBL/GenBank/DDBJ whole genome shotgun (WGS) entry which is preliminary data.</text>
</comment>
<comment type="function">
    <text evidence="7">Functions as a peptidoglycan terminase that cleaves nascent peptidoglycan strands endolytically to terminate their elongation.</text>
</comment>
<dbReference type="GO" id="GO:0009252">
    <property type="term" value="P:peptidoglycan biosynthetic process"/>
    <property type="evidence" value="ECO:0007669"/>
    <property type="project" value="UniProtKB-UniRule"/>
</dbReference>
<keyword evidence="1 7" id="KW-1003">Cell membrane</keyword>
<protein>
    <recommendedName>
        <fullName evidence="7">Endolytic murein transglycosylase</fullName>
        <ecNumber evidence="7">4.2.2.29</ecNumber>
    </recommendedName>
    <alternativeName>
        <fullName evidence="7">Peptidoglycan lytic transglycosylase</fullName>
    </alternativeName>
    <alternativeName>
        <fullName evidence="7">Peptidoglycan polymerization terminase</fullName>
    </alternativeName>
</protein>
<keyword evidence="6 7" id="KW-0961">Cell wall biogenesis/degradation</keyword>
<dbReference type="GO" id="GO:0005886">
    <property type="term" value="C:plasma membrane"/>
    <property type="evidence" value="ECO:0007669"/>
    <property type="project" value="UniProtKB-SubCell"/>
</dbReference>
<dbReference type="GO" id="GO:0008932">
    <property type="term" value="F:lytic endotransglycosylase activity"/>
    <property type="evidence" value="ECO:0007669"/>
    <property type="project" value="UniProtKB-UniRule"/>
</dbReference>